<dbReference type="EMBL" id="MU004484">
    <property type="protein sequence ID" value="KAF2649651.1"/>
    <property type="molecule type" value="Genomic_DNA"/>
</dbReference>
<protein>
    <recommendedName>
        <fullName evidence="8">DUF676 domain-containing protein</fullName>
    </recommendedName>
</protein>
<dbReference type="GO" id="GO:0005739">
    <property type="term" value="C:mitochondrion"/>
    <property type="evidence" value="ECO:0007669"/>
    <property type="project" value="UniProtKB-SubCell"/>
</dbReference>
<keyword evidence="6" id="KW-0496">Mitochondrion</keyword>
<dbReference type="OrthoDB" id="5086500at2759"/>
<comment type="similarity">
    <text evidence="4">Belongs to the putative lipase ROG1 family.</text>
</comment>
<organism evidence="9 10">
    <name type="scientific">Lophiostoma macrostomum CBS 122681</name>
    <dbReference type="NCBI Taxonomy" id="1314788"/>
    <lineage>
        <taxon>Eukaryota</taxon>
        <taxon>Fungi</taxon>
        <taxon>Dikarya</taxon>
        <taxon>Ascomycota</taxon>
        <taxon>Pezizomycotina</taxon>
        <taxon>Dothideomycetes</taxon>
        <taxon>Pleosporomycetidae</taxon>
        <taxon>Pleosporales</taxon>
        <taxon>Lophiostomataceae</taxon>
        <taxon>Lophiostoma</taxon>
    </lineage>
</organism>
<evidence type="ECO:0000313" key="10">
    <source>
        <dbReference type="Proteomes" id="UP000799324"/>
    </source>
</evidence>
<evidence type="ECO:0000256" key="1">
    <source>
        <dbReference type="ARBA" id="ARBA00004173"/>
    </source>
</evidence>
<name>A0A6A6SRP5_9PLEO</name>
<keyword evidence="10" id="KW-1185">Reference proteome</keyword>
<reference evidence="9" key="1">
    <citation type="journal article" date="2020" name="Stud. Mycol.">
        <title>101 Dothideomycetes genomes: a test case for predicting lifestyles and emergence of pathogens.</title>
        <authorList>
            <person name="Haridas S."/>
            <person name="Albert R."/>
            <person name="Binder M."/>
            <person name="Bloem J."/>
            <person name="Labutti K."/>
            <person name="Salamov A."/>
            <person name="Andreopoulos B."/>
            <person name="Baker S."/>
            <person name="Barry K."/>
            <person name="Bills G."/>
            <person name="Bluhm B."/>
            <person name="Cannon C."/>
            <person name="Castanera R."/>
            <person name="Culley D."/>
            <person name="Daum C."/>
            <person name="Ezra D."/>
            <person name="Gonzalez J."/>
            <person name="Henrissat B."/>
            <person name="Kuo A."/>
            <person name="Liang C."/>
            <person name="Lipzen A."/>
            <person name="Lutzoni F."/>
            <person name="Magnuson J."/>
            <person name="Mondo S."/>
            <person name="Nolan M."/>
            <person name="Ohm R."/>
            <person name="Pangilinan J."/>
            <person name="Park H.-J."/>
            <person name="Ramirez L."/>
            <person name="Alfaro M."/>
            <person name="Sun H."/>
            <person name="Tritt A."/>
            <person name="Yoshinaga Y."/>
            <person name="Zwiers L.-H."/>
            <person name="Turgeon B."/>
            <person name="Goodwin S."/>
            <person name="Spatafora J."/>
            <person name="Crous P."/>
            <person name="Grigoriev I."/>
        </authorList>
    </citation>
    <scope>NUCLEOTIDE SEQUENCE</scope>
    <source>
        <strain evidence="9">CBS 122681</strain>
    </source>
</reference>
<dbReference type="GO" id="GO:0005783">
    <property type="term" value="C:endoplasmic reticulum"/>
    <property type="evidence" value="ECO:0007669"/>
    <property type="project" value="UniProtKB-SubCell"/>
</dbReference>
<evidence type="ECO:0000256" key="3">
    <source>
        <dbReference type="ARBA" id="ARBA00004370"/>
    </source>
</evidence>
<proteinExistence type="inferred from homology"/>
<evidence type="ECO:0000256" key="5">
    <source>
        <dbReference type="ARBA" id="ARBA00022824"/>
    </source>
</evidence>
<evidence type="ECO:0000259" key="8">
    <source>
        <dbReference type="Pfam" id="PF05057"/>
    </source>
</evidence>
<evidence type="ECO:0000256" key="4">
    <source>
        <dbReference type="ARBA" id="ARBA00007920"/>
    </source>
</evidence>
<accession>A0A6A6SRP5</accession>
<dbReference type="InterPro" id="IPR007751">
    <property type="entry name" value="DUF676_lipase-like"/>
</dbReference>
<evidence type="ECO:0000256" key="7">
    <source>
        <dbReference type="ARBA" id="ARBA00023136"/>
    </source>
</evidence>
<dbReference type="Gene3D" id="3.40.50.1820">
    <property type="entry name" value="alpha/beta hydrolase"/>
    <property type="match status" value="1"/>
</dbReference>
<dbReference type="PANTHER" id="PTHR48182:SF2">
    <property type="entry name" value="PROTEIN SERAC1"/>
    <property type="match status" value="1"/>
</dbReference>
<gene>
    <name evidence="9" type="ORF">K491DRAFT_610366</name>
</gene>
<sequence>MSPFGIPITKAVKSVVAVHGLGGHYRNTWTAENGKLWLRDFLPLQLQTIEIEARILSYGYNSTTAFSKAVTDINDEAEMLLNRIWGERSTDEEKARPIFFVAHSLGGILVKKAMIIAHERSDIYGGILDRIHGVAFFGTPHRGSDLAWWADFSANLLKALELGRGTNTTYVEGLKRNSKTFSHISQQWIERAKALDIRTYYETERMHGLLVVDKDSARLNLPNEIPVGIAGANHRTICKFENENSQKYKQIWNALKIIAATIRETALAASKTDDSA</sequence>
<dbReference type="SUPFAM" id="SSF53474">
    <property type="entry name" value="alpha/beta-Hydrolases"/>
    <property type="match status" value="1"/>
</dbReference>
<evidence type="ECO:0000256" key="2">
    <source>
        <dbReference type="ARBA" id="ARBA00004240"/>
    </source>
</evidence>
<dbReference type="InterPro" id="IPR052374">
    <property type="entry name" value="SERAC1"/>
</dbReference>
<dbReference type="Pfam" id="PF05057">
    <property type="entry name" value="DUF676"/>
    <property type="match status" value="1"/>
</dbReference>
<dbReference type="GO" id="GO:0016020">
    <property type="term" value="C:membrane"/>
    <property type="evidence" value="ECO:0007669"/>
    <property type="project" value="UniProtKB-SubCell"/>
</dbReference>
<dbReference type="InterPro" id="IPR029058">
    <property type="entry name" value="AB_hydrolase_fold"/>
</dbReference>
<comment type="subcellular location">
    <subcellularLocation>
        <location evidence="2">Endoplasmic reticulum</location>
    </subcellularLocation>
    <subcellularLocation>
        <location evidence="3">Membrane</location>
    </subcellularLocation>
    <subcellularLocation>
        <location evidence="1">Mitochondrion</location>
    </subcellularLocation>
</comment>
<dbReference type="Proteomes" id="UP000799324">
    <property type="component" value="Unassembled WGS sequence"/>
</dbReference>
<keyword evidence="5" id="KW-0256">Endoplasmic reticulum</keyword>
<evidence type="ECO:0000313" key="9">
    <source>
        <dbReference type="EMBL" id="KAF2649651.1"/>
    </source>
</evidence>
<evidence type="ECO:0000256" key="6">
    <source>
        <dbReference type="ARBA" id="ARBA00023128"/>
    </source>
</evidence>
<dbReference type="AlphaFoldDB" id="A0A6A6SRP5"/>
<keyword evidence="7" id="KW-0472">Membrane</keyword>
<dbReference type="PANTHER" id="PTHR48182">
    <property type="entry name" value="PROTEIN SERAC1"/>
    <property type="match status" value="1"/>
</dbReference>
<feature type="domain" description="DUF676" evidence="8">
    <location>
        <begin position="12"/>
        <end position="144"/>
    </location>
</feature>